<dbReference type="GO" id="GO:1902636">
    <property type="term" value="C:kinociliary basal body"/>
    <property type="evidence" value="ECO:0007669"/>
    <property type="project" value="TreeGrafter"/>
</dbReference>
<dbReference type="GO" id="GO:0005737">
    <property type="term" value="C:cytoplasm"/>
    <property type="evidence" value="ECO:0007669"/>
    <property type="project" value="TreeGrafter"/>
</dbReference>
<dbReference type="EMBL" id="KB309537">
    <property type="protein sequence ID" value="ELT94092.1"/>
    <property type="molecule type" value="Genomic_DNA"/>
</dbReference>
<dbReference type="PANTHER" id="PTHR46787:SF1">
    <property type="entry name" value="MOLECULAR CHAPERONE MKKS"/>
    <property type="match status" value="1"/>
</dbReference>
<dbReference type="InterPro" id="IPR002423">
    <property type="entry name" value="Cpn60/GroEL/TCP-1"/>
</dbReference>
<protein>
    <submittedName>
        <fullName evidence="1 2">Uncharacterized protein</fullName>
    </submittedName>
</protein>
<dbReference type="Proteomes" id="UP000014760">
    <property type="component" value="Unassembled WGS sequence"/>
</dbReference>
<dbReference type="GO" id="GO:0005524">
    <property type="term" value="F:ATP binding"/>
    <property type="evidence" value="ECO:0007669"/>
    <property type="project" value="InterPro"/>
</dbReference>
<dbReference type="AlphaFoldDB" id="R7TKR1"/>
<evidence type="ECO:0000313" key="3">
    <source>
        <dbReference type="Proteomes" id="UP000014760"/>
    </source>
</evidence>
<evidence type="ECO:0000313" key="1">
    <source>
        <dbReference type="EMBL" id="ELT94092.1"/>
    </source>
</evidence>
<organism evidence="1">
    <name type="scientific">Capitella teleta</name>
    <name type="common">Polychaete worm</name>
    <dbReference type="NCBI Taxonomy" id="283909"/>
    <lineage>
        <taxon>Eukaryota</taxon>
        <taxon>Metazoa</taxon>
        <taxon>Spiralia</taxon>
        <taxon>Lophotrochozoa</taxon>
        <taxon>Annelida</taxon>
        <taxon>Polychaeta</taxon>
        <taxon>Sedentaria</taxon>
        <taxon>Scolecida</taxon>
        <taxon>Capitellidae</taxon>
        <taxon>Capitella</taxon>
    </lineage>
</organism>
<dbReference type="PANTHER" id="PTHR46787">
    <property type="entry name" value="SYNDROMES PUTATIVE CHAPERONIN-RELATED"/>
    <property type="match status" value="1"/>
</dbReference>
<keyword evidence="3" id="KW-1185">Reference proteome</keyword>
<dbReference type="EnsemblMetazoa" id="CapteT214066">
    <property type="protein sequence ID" value="CapteP214066"/>
    <property type="gene ID" value="CapteG214066"/>
</dbReference>
<proteinExistence type="predicted"/>
<dbReference type="GO" id="GO:0051131">
    <property type="term" value="P:chaperone-mediated protein complex assembly"/>
    <property type="evidence" value="ECO:0007669"/>
    <property type="project" value="TreeGrafter"/>
</dbReference>
<dbReference type="STRING" id="283909.R7TKR1"/>
<dbReference type="EMBL" id="AMQN01000302">
    <property type="status" value="NOT_ANNOTATED_CDS"/>
    <property type="molecule type" value="Genomic_DNA"/>
</dbReference>
<dbReference type="InterPro" id="IPR027410">
    <property type="entry name" value="TCP-1-like_intermed_sf"/>
</dbReference>
<dbReference type="Gene3D" id="3.30.260.10">
    <property type="entry name" value="TCP-1-like chaperonin intermediate domain"/>
    <property type="match status" value="1"/>
</dbReference>
<dbReference type="OrthoDB" id="528704at2759"/>
<dbReference type="HOGENOM" id="CLU_565308_0_0_1"/>
<sequence>MSLNKVDRISPKVASSISFNVLGDSTDSLKTFRKLLRDSFGPNAKASLVHNNKGGHVSLTTSSRRLLSALSISKPLLKLITAAANQHLIRHHDNGKLILLLATELIIRGLEADAPQLLTSLVFERLTPVCTEHLSSIRASLDTSHIDGLLSVIAASLSSKPLCLLSKRDAASVSQVLLKTVVSTDGAPRIICVEGLGPAESQLINGVLLPGSPDKSFINRSCFKFVLFNISLSGDSEDLPNMEYEVTSRNDLTDGVVGHISSLVPVLRSKVISLVLCQKVIHPKIKRKLKEAGISSIERLGLEAAQQVQALTGCPVISSLVNPISDDQIGMMQEAEAVEVGHKSFLRLSSERSACTLVLCHRSEEAVSELKSACESAIYVTRQLLLSPWVLRGAGHWQRDLANHIDKKVRLEKHTLSRDLGCSASQVATSSGLLSASLDSIASLLPSSDSVRDDFASAEAAVRSGVSVAALALSIHASIQPNV</sequence>
<reference evidence="1 3" key="2">
    <citation type="journal article" date="2013" name="Nature">
        <title>Insights into bilaterian evolution from three spiralian genomes.</title>
        <authorList>
            <person name="Simakov O."/>
            <person name="Marletaz F."/>
            <person name="Cho S.J."/>
            <person name="Edsinger-Gonzales E."/>
            <person name="Havlak P."/>
            <person name="Hellsten U."/>
            <person name="Kuo D.H."/>
            <person name="Larsson T."/>
            <person name="Lv J."/>
            <person name="Arendt D."/>
            <person name="Savage R."/>
            <person name="Osoegawa K."/>
            <person name="de Jong P."/>
            <person name="Grimwood J."/>
            <person name="Chapman J.A."/>
            <person name="Shapiro H."/>
            <person name="Aerts A."/>
            <person name="Otillar R.P."/>
            <person name="Terry A.Y."/>
            <person name="Boore J.L."/>
            <person name="Grigoriev I.V."/>
            <person name="Lindberg D.R."/>
            <person name="Seaver E.C."/>
            <person name="Weisblat D.A."/>
            <person name="Putnam N.H."/>
            <person name="Rokhsar D.S."/>
        </authorList>
    </citation>
    <scope>NUCLEOTIDE SEQUENCE</scope>
    <source>
        <strain evidence="1 3">I ESC-2004</strain>
    </source>
</reference>
<dbReference type="GO" id="GO:0032502">
    <property type="term" value="P:developmental process"/>
    <property type="evidence" value="ECO:0007669"/>
    <property type="project" value="TreeGrafter"/>
</dbReference>
<accession>R7TKR1</accession>
<dbReference type="GO" id="GO:0060271">
    <property type="term" value="P:cilium assembly"/>
    <property type="evidence" value="ECO:0007669"/>
    <property type="project" value="InterPro"/>
</dbReference>
<dbReference type="GO" id="GO:0005634">
    <property type="term" value="C:nucleus"/>
    <property type="evidence" value="ECO:0007669"/>
    <property type="project" value="TreeGrafter"/>
</dbReference>
<dbReference type="OMA" id="LFVCQKV"/>
<dbReference type="SUPFAM" id="SSF48592">
    <property type="entry name" value="GroEL equatorial domain-like"/>
    <property type="match status" value="1"/>
</dbReference>
<dbReference type="InterPro" id="IPR028790">
    <property type="entry name" value="MKKS"/>
</dbReference>
<gene>
    <name evidence="1" type="ORF">CAPTEDRAFT_214066</name>
</gene>
<name>R7TKR1_CAPTE</name>
<dbReference type="Gene3D" id="1.10.560.10">
    <property type="entry name" value="GroEL-like equatorial domain"/>
    <property type="match status" value="1"/>
</dbReference>
<dbReference type="InterPro" id="IPR027409">
    <property type="entry name" value="GroEL-like_apical_dom_sf"/>
</dbReference>
<reference evidence="2" key="3">
    <citation type="submission" date="2015-06" db="UniProtKB">
        <authorList>
            <consortium name="EnsemblMetazoa"/>
        </authorList>
    </citation>
    <scope>IDENTIFICATION</scope>
</reference>
<dbReference type="SUPFAM" id="SSF52029">
    <property type="entry name" value="GroEL apical domain-like"/>
    <property type="match status" value="1"/>
</dbReference>
<dbReference type="Pfam" id="PF00118">
    <property type="entry name" value="Cpn60_TCP1"/>
    <property type="match status" value="1"/>
</dbReference>
<reference evidence="3" key="1">
    <citation type="submission" date="2012-12" db="EMBL/GenBank/DDBJ databases">
        <authorList>
            <person name="Hellsten U."/>
            <person name="Grimwood J."/>
            <person name="Chapman J.A."/>
            <person name="Shapiro H."/>
            <person name="Aerts A."/>
            <person name="Otillar R.P."/>
            <person name="Terry A.Y."/>
            <person name="Boore J.L."/>
            <person name="Simakov O."/>
            <person name="Marletaz F."/>
            <person name="Cho S.-J."/>
            <person name="Edsinger-Gonzales E."/>
            <person name="Havlak P."/>
            <person name="Kuo D.-H."/>
            <person name="Larsson T."/>
            <person name="Lv J."/>
            <person name="Arendt D."/>
            <person name="Savage R."/>
            <person name="Osoegawa K."/>
            <person name="de Jong P."/>
            <person name="Lindberg D.R."/>
            <person name="Seaver E.C."/>
            <person name="Weisblat D.A."/>
            <person name="Putnam N.H."/>
            <person name="Grigoriev I.V."/>
            <person name="Rokhsar D.S."/>
        </authorList>
    </citation>
    <scope>NUCLEOTIDE SEQUENCE</scope>
    <source>
        <strain evidence="3">I ESC-2004</strain>
    </source>
</reference>
<dbReference type="GO" id="GO:0006457">
    <property type="term" value="P:protein folding"/>
    <property type="evidence" value="ECO:0007669"/>
    <property type="project" value="InterPro"/>
</dbReference>
<dbReference type="InterPro" id="IPR027413">
    <property type="entry name" value="GROEL-like_equatorial_sf"/>
</dbReference>
<dbReference type="GO" id="GO:0051082">
    <property type="term" value="F:unfolded protein binding"/>
    <property type="evidence" value="ECO:0007669"/>
    <property type="project" value="InterPro"/>
</dbReference>
<evidence type="ECO:0000313" key="2">
    <source>
        <dbReference type="EnsemblMetazoa" id="CapteP214066"/>
    </source>
</evidence>
<dbReference type="Gene3D" id="3.50.7.10">
    <property type="entry name" value="GroEL"/>
    <property type="match status" value="1"/>
</dbReference>